<evidence type="ECO:0000313" key="4">
    <source>
        <dbReference type="EMBL" id="OAJ95065.1"/>
    </source>
</evidence>
<dbReference type="InterPro" id="IPR001638">
    <property type="entry name" value="Solute-binding_3/MltF_N"/>
</dbReference>
<dbReference type="RefSeq" id="WP_054960960.1">
    <property type="nucleotide sequence ID" value="NZ_LLEI02000021.1"/>
</dbReference>
<gene>
    <name evidence="4" type="ORF">APB76_07220</name>
</gene>
<organism evidence="4 5">
    <name type="scientific">Vibrio bivalvicida</name>
    <dbReference type="NCBI Taxonomy" id="1276888"/>
    <lineage>
        <taxon>Bacteria</taxon>
        <taxon>Pseudomonadati</taxon>
        <taxon>Pseudomonadota</taxon>
        <taxon>Gammaproteobacteria</taxon>
        <taxon>Vibrionales</taxon>
        <taxon>Vibrionaceae</taxon>
        <taxon>Vibrio</taxon>
        <taxon>Vibrio oreintalis group</taxon>
    </lineage>
</organism>
<dbReference type="Proteomes" id="UP000078406">
    <property type="component" value="Unassembled WGS sequence"/>
</dbReference>
<dbReference type="EMBL" id="LLEI02000021">
    <property type="protein sequence ID" value="OAJ95065.1"/>
    <property type="molecule type" value="Genomic_DNA"/>
</dbReference>
<keyword evidence="2" id="KW-0732">Signal</keyword>
<comment type="caution">
    <text evidence="4">The sequence shown here is derived from an EMBL/GenBank/DDBJ whole genome shotgun (WGS) entry which is preliminary data.</text>
</comment>
<evidence type="ECO:0000256" key="1">
    <source>
        <dbReference type="ARBA" id="ARBA00010333"/>
    </source>
</evidence>
<reference evidence="4 5" key="1">
    <citation type="journal article" date="2016" name="Syst. Appl. Microbiol.">
        <title>Vibrio bivalvicida sp. nov., a novel larval pathogen for bivalve molluscs reared in a hatchery.</title>
        <authorList>
            <person name="Dubert J."/>
            <person name="Romalde J.L."/>
            <person name="Prado S."/>
            <person name="Barja J.L."/>
        </authorList>
    </citation>
    <scope>NUCLEOTIDE SEQUENCE [LARGE SCALE GENOMIC DNA]</scope>
    <source>
        <strain evidence="4 5">605</strain>
    </source>
</reference>
<evidence type="ECO:0000259" key="3">
    <source>
        <dbReference type="SMART" id="SM00062"/>
    </source>
</evidence>
<dbReference type="Gene3D" id="3.40.190.10">
    <property type="entry name" value="Periplasmic binding protein-like II"/>
    <property type="match status" value="2"/>
</dbReference>
<dbReference type="SMART" id="SM00062">
    <property type="entry name" value="PBPb"/>
    <property type="match status" value="1"/>
</dbReference>
<proteinExistence type="inferred from homology"/>
<accession>A0A177Y3J6</accession>
<dbReference type="Pfam" id="PF00497">
    <property type="entry name" value="SBP_bac_3"/>
    <property type="match status" value="1"/>
</dbReference>
<dbReference type="PANTHER" id="PTHR35936:SF25">
    <property type="entry name" value="ABC TRANSPORTER SUBSTRATE-BINDING PROTEIN"/>
    <property type="match status" value="1"/>
</dbReference>
<feature type="domain" description="Solute-binding protein family 3/N-terminal" evidence="3">
    <location>
        <begin position="22"/>
        <end position="246"/>
    </location>
</feature>
<evidence type="ECO:0000256" key="2">
    <source>
        <dbReference type="ARBA" id="ARBA00022729"/>
    </source>
</evidence>
<name>A0A177Y3J6_9VIBR</name>
<comment type="similarity">
    <text evidence="1">Belongs to the bacterial solute-binding protein 3 family.</text>
</comment>
<dbReference type="AlphaFoldDB" id="A0A177Y3J6"/>
<dbReference type="SUPFAM" id="SSF53850">
    <property type="entry name" value="Periplasmic binding protein-like II"/>
    <property type="match status" value="1"/>
</dbReference>
<sequence>MVRMLLVLSLCTLSFFSYGKETLKIVYYDSFPPYSYINAAGEMEGILVDIAREILEKQMNLDVSHEGFPWSRAQRMVFNGQADAFITVPTPERLKYVNAAKEPVFNAPINLFTYKNHLHQNKLEKVSSLEDLKEFVILDYVGNGWGNENFPQESYTRIIESDLSVALQMLAKKKGDVVAVDKVVAEFLLSKHDRRNLITELPVTLTVVPFALCISKASEFATVLEEFSEQVLSFRQQGGEREILAKYK</sequence>
<protein>
    <submittedName>
        <fullName evidence="4">ABC transporter substrate-binding protein</fullName>
    </submittedName>
</protein>
<evidence type="ECO:0000313" key="5">
    <source>
        <dbReference type="Proteomes" id="UP000078406"/>
    </source>
</evidence>
<dbReference type="PANTHER" id="PTHR35936">
    <property type="entry name" value="MEMBRANE-BOUND LYTIC MUREIN TRANSGLYCOSYLASE F"/>
    <property type="match status" value="1"/>
</dbReference>